<gene>
    <name evidence="10" type="ORF">EXZ61_06920</name>
</gene>
<proteinExistence type="inferred from homology"/>
<evidence type="ECO:0000313" key="11">
    <source>
        <dbReference type="Proteomes" id="UP000317365"/>
    </source>
</evidence>
<sequence length="391" mass="42928">MIGDIVSASKRETSPSKASEKPLKLVSLFSGGGGLDLGLEAAGFETVFATDIDHHSCITLERGKERSIKLGLPFLRHAAIKQADVLALDSKELMKQAGVKPGETDLLAGGPPCQAFSVFGKRLGIDDPRGQLPKQYLRLLSDLRPKAFMFENVFGLLTIHGGDTFKELCEQLSQPTEGLAYKLSVYRLNAADFGVPQFRDRVFIIGTRSGKALKEIPVVCGEQSEAAAGQSLLPRRTVGDALRTIPPLGQKLANHTSRDHSQRIVDRYKALRHGERDSKTRINKLDPSRPSYTIIVGSDKGGGKGHVHPTEPREVSPRESARMQTFPDWWEFSGTSRHPIRQVGNAVPPILAAVIGREIAHQIFKRPRKSLRDIVDVLGQQHLFTESLDGL</sequence>
<dbReference type="REBASE" id="352978">
    <property type="entry name" value="M.RspGr4ORF6920P"/>
</dbReference>
<feature type="compositionally biased region" description="Basic and acidic residues" evidence="9">
    <location>
        <begin position="308"/>
        <end position="320"/>
    </location>
</feature>
<dbReference type="Pfam" id="PF00145">
    <property type="entry name" value="DNA_methylase"/>
    <property type="match status" value="1"/>
</dbReference>
<dbReference type="PANTHER" id="PTHR10629:SF52">
    <property type="entry name" value="DNA (CYTOSINE-5)-METHYLTRANSFERASE 1"/>
    <property type="match status" value="1"/>
</dbReference>
<dbReference type="EC" id="2.1.1.37" evidence="8"/>
<dbReference type="InterPro" id="IPR029063">
    <property type="entry name" value="SAM-dependent_MTases_sf"/>
</dbReference>
<dbReference type="AlphaFoldDB" id="A0A515EMP1"/>
<dbReference type="PROSITE" id="PS00094">
    <property type="entry name" value="C5_MTASE_1"/>
    <property type="match status" value="1"/>
</dbReference>
<comment type="similarity">
    <text evidence="6 7">Belongs to the class I-like SAM-binding methyltransferase superfamily. C5-methyltransferase family.</text>
</comment>
<accession>A0A515EMP1</accession>
<evidence type="ECO:0000256" key="9">
    <source>
        <dbReference type="SAM" id="MobiDB-lite"/>
    </source>
</evidence>
<dbReference type="GO" id="GO:0009307">
    <property type="term" value="P:DNA restriction-modification system"/>
    <property type="evidence" value="ECO:0007669"/>
    <property type="project" value="UniProtKB-KW"/>
</dbReference>
<dbReference type="InterPro" id="IPR050390">
    <property type="entry name" value="C5-Methyltransferase"/>
</dbReference>
<dbReference type="InterPro" id="IPR031303">
    <property type="entry name" value="C5_meth_CS"/>
</dbReference>
<evidence type="ECO:0000256" key="1">
    <source>
        <dbReference type="ARBA" id="ARBA00022603"/>
    </source>
</evidence>
<dbReference type="Gene3D" id="3.90.120.10">
    <property type="entry name" value="DNA Methylase, subunit A, domain 2"/>
    <property type="match status" value="1"/>
</dbReference>
<dbReference type="InterPro" id="IPR018117">
    <property type="entry name" value="C5_DNA_meth_AS"/>
</dbReference>
<name>A0A515EMP1_9BURK</name>
<evidence type="ECO:0000256" key="3">
    <source>
        <dbReference type="ARBA" id="ARBA00022691"/>
    </source>
</evidence>
<dbReference type="GO" id="GO:0032259">
    <property type="term" value="P:methylation"/>
    <property type="evidence" value="ECO:0007669"/>
    <property type="project" value="UniProtKB-KW"/>
</dbReference>
<dbReference type="PANTHER" id="PTHR10629">
    <property type="entry name" value="CYTOSINE-SPECIFIC METHYLTRANSFERASE"/>
    <property type="match status" value="1"/>
</dbReference>
<protein>
    <recommendedName>
        <fullName evidence="8">Cytosine-specific methyltransferase</fullName>
        <ecNumber evidence="8">2.1.1.37</ecNumber>
    </recommendedName>
</protein>
<dbReference type="KEGG" id="rhg:EXZ61_06920"/>
<keyword evidence="3 6" id="KW-0949">S-adenosyl-L-methionine</keyword>
<dbReference type="PROSITE" id="PS51679">
    <property type="entry name" value="SAM_MT_C5"/>
    <property type="match status" value="1"/>
</dbReference>
<dbReference type="Proteomes" id="UP000317365">
    <property type="component" value="Chromosome"/>
</dbReference>
<organism evidence="10 11">
    <name type="scientific">Rhodoferax aquaticus</name>
    <dbReference type="NCBI Taxonomy" id="2527691"/>
    <lineage>
        <taxon>Bacteria</taxon>
        <taxon>Pseudomonadati</taxon>
        <taxon>Pseudomonadota</taxon>
        <taxon>Betaproteobacteria</taxon>
        <taxon>Burkholderiales</taxon>
        <taxon>Comamonadaceae</taxon>
        <taxon>Rhodoferax</taxon>
    </lineage>
</organism>
<dbReference type="PROSITE" id="PS00095">
    <property type="entry name" value="C5_MTASE_2"/>
    <property type="match status" value="1"/>
</dbReference>
<dbReference type="PRINTS" id="PR00105">
    <property type="entry name" value="C5METTRFRASE"/>
</dbReference>
<evidence type="ECO:0000256" key="7">
    <source>
        <dbReference type="RuleBase" id="RU000416"/>
    </source>
</evidence>
<feature type="region of interest" description="Disordered" evidence="9">
    <location>
        <begin position="297"/>
        <end position="320"/>
    </location>
</feature>
<reference evidence="11" key="1">
    <citation type="submission" date="2019-02" db="EMBL/GenBank/DDBJ databases">
        <title>Complete genome sequence of Rhodoferax sp. Gr-4.</title>
        <authorList>
            <person name="Jin L."/>
        </authorList>
    </citation>
    <scope>NUCLEOTIDE SEQUENCE [LARGE SCALE GENOMIC DNA]</scope>
    <source>
        <strain evidence="11">Gr-4</strain>
    </source>
</reference>
<evidence type="ECO:0000313" key="10">
    <source>
        <dbReference type="EMBL" id="QDL53919.1"/>
    </source>
</evidence>
<dbReference type="SUPFAM" id="SSF53335">
    <property type="entry name" value="S-adenosyl-L-methionine-dependent methyltransferases"/>
    <property type="match status" value="1"/>
</dbReference>
<keyword evidence="4" id="KW-0680">Restriction system</keyword>
<feature type="active site" evidence="6">
    <location>
        <position position="113"/>
    </location>
</feature>
<dbReference type="GO" id="GO:0003886">
    <property type="term" value="F:DNA (cytosine-5-)-methyltransferase activity"/>
    <property type="evidence" value="ECO:0007669"/>
    <property type="project" value="UniProtKB-EC"/>
</dbReference>
<reference evidence="11" key="2">
    <citation type="journal article" date="2020" name="Int. J. Syst. Evol. Microbiol.">
        <title>Genomic insights into a novel species Rhodoferax aquaticus sp. nov., isolated from freshwater.</title>
        <authorList>
            <person name="Li T."/>
            <person name="Zhuo Y."/>
            <person name="Jin C.Z."/>
            <person name="Wu X."/>
            <person name="Ko S.R."/>
            <person name="Jin F.J."/>
            <person name="Ahn C.Y."/>
            <person name="Oh H.M."/>
            <person name="Lee H.G."/>
            <person name="Jin L."/>
        </authorList>
    </citation>
    <scope>NUCLEOTIDE SEQUENCE [LARGE SCALE GENOMIC DNA]</scope>
    <source>
        <strain evidence="11">Gr-4</strain>
    </source>
</reference>
<dbReference type="InterPro" id="IPR001525">
    <property type="entry name" value="C5_MeTfrase"/>
</dbReference>
<dbReference type="Gene3D" id="3.40.50.150">
    <property type="entry name" value="Vaccinia Virus protein VP39"/>
    <property type="match status" value="1"/>
</dbReference>
<comment type="catalytic activity">
    <reaction evidence="5 8">
        <text>a 2'-deoxycytidine in DNA + S-adenosyl-L-methionine = a 5-methyl-2'-deoxycytidine in DNA + S-adenosyl-L-homocysteine + H(+)</text>
        <dbReference type="Rhea" id="RHEA:13681"/>
        <dbReference type="Rhea" id="RHEA-COMP:11369"/>
        <dbReference type="Rhea" id="RHEA-COMP:11370"/>
        <dbReference type="ChEBI" id="CHEBI:15378"/>
        <dbReference type="ChEBI" id="CHEBI:57856"/>
        <dbReference type="ChEBI" id="CHEBI:59789"/>
        <dbReference type="ChEBI" id="CHEBI:85452"/>
        <dbReference type="ChEBI" id="CHEBI:85454"/>
        <dbReference type="EC" id="2.1.1.37"/>
    </reaction>
</comment>
<keyword evidence="1 6" id="KW-0489">Methyltransferase</keyword>
<evidence type="ECO:0000256" key="2">
    <source>
        <dbReference type="ARBA" id="ARBA00022679"/>
    </source>
</evidence>
<evidence type="ECO:0000256" key="8">
    <source>
        <dbReference type="RuleBase" id="RU000417"/>
    </source>
</evidence>
<evidence type="ECO:0000256" key="5">
    <source>
        <dbReference type="ARBA" id="ARBA00047422"/>
    </source>
</evidence>
<dbReference type="NCBIfam" id="TIGR00675">
    <property type="entry name" value="dcm"/>
    <property type="match status" value="1"/>
</dbReference>
<evidence type="ECO:0000256" key="4">
    <source>
        <dbReference type="ARBA" id="ARBA00022747"/>
    </source>
</evidence>
<dbReference type="EMBL" id="CP036282">
    <property type="protein sequence ID" value="QDL53919.1"/>
    <property type="molecule type" value="Genomic_DNA"/>
</dbReference>
<keyword evidence="2 6" id="KW-0808">Transferase</keyword>
<keyword evidence="11" id="KW-1185">Reference proteome</keyword>
<evidence type="ECO:0000256" key="6">
    <source>
        <dbReference type="PROSITE-ProRule" id="PRU01016"/>
    </source>
</evidence>